<reference evidence="4" key="2">
    <citation type="submission" date="2018-03" db="EMBL/GenBank/DDBJ databases">
        <title>The Triticum urartu genome reveals the dynamic nature of wheat genome evolution.</title>
        <authorList>
            <person name="Ling H."/>
            <person name="Ma B."/>
            <person name="Shi X."/>
            <person name="Liu H."/>
            <person name="Dong L."/>
            <person name="Sun H."/>
            <person name="Cao Y."/>
            <person name="Gao Q."/>
            <person name="Zheng S."/>
            <person name="Li Y."/>
            <person name="Yu Y."/>
            <person name="Du H."/>
            <person name="Qi M."/>
            <person name="Li Y."/>
            <person name="Yu H."/>
            <person name="Cui Y."/>
            <person name="Wang N."/>
            <person name="Chen C."/>
            <person name="Wu H."/>
            <person name="Zhao Y."/>
            <person name="Zhang J."/>
            <person name="Li Y."/>
            <person name="Zhou W."/>
            <person name="Zhang B."/>
            <person name="Hu W."/>
            <person name="Eijk M."/>
            <person name="Tang J."/>
            <person name="Witsenboer H."/>
            <person name="Zhao S."/>
            <person name="Li Z."/>
            <person name="Zhang A."/>
            <person name="Wang D."/>
            <person name="Liang C."/>
        </authorList>
    </citation>
    <scope>NUCLEOTIDE SEQUENCE [LARGE SCALE GENOMIC DNA]</scope>
    <source>
        <strain evidence="4">cv. G1812</strain>
    </source>
</reference>
<feature type="domain" description="Replication protein A 70 kDa DNA-binding subunit B/D first OB fold" evidence="2">
    <location>
        <begin position="3"/>
        <end position="106"/>
    </location>
</feature>
<evidence type="ECO:0000313" key="4">
    <source>
        <dbReference type="EnsemblPlants" id="TuG1812G0200005713.01.T01"/>
    </source>
</evidence>
<dbReference type="Pfam" id="PF16900">
    <property type="entry name" value="REPA_OB_2"/>
    <property type="match status" value="1"/>
</dbReference>
<organism evidence="4 5">
    <name type="scientific">Triticum urartu</name>
    <name type="common">Red wild einkorn</name>
    <name type="synonym">Crithodium urartu</name>
    <dbReference type="NCBI Taxonomy" id="4572"/>
    <lineage>
        <taxon>Eukaryota</taxon>
        <taxon>Viridiplantae</taxon>
        <taxon>Streptophyta</taxon>
        <taxon>Embryophyta</taxon>
        <taxon>Tracheophyta</taxon>
        <taxon>Spermatophyta</taxon>
        <taxon>Magnoliopsida</taxon>
        <taxon>Liliopsida</taxon>
        <taxon>Poales</taxon>
        <taxon>Poaceae</taxon>
        <taxon>BOP clade</taxon>
        <taxon>Pooideae</taxon>
        <taxon>Triticodae</taxon>
        <taxon>Triticeae</taxon>
        <taxon>Triticinae</taxon>
        <taxon>Triticum</taxon>
    </lineage>
</organism>
<name>A0A8R7PL76_TRIUA</name>
<dbReference type="Gramene" id="TuG1812G0200005713.01.T01">
    <property type="protein sequence ID" value="TuG1812G0200005713.01.T01"/>
    <property type="gene ID" value="TuG1812G0200005713.01"/>
</dbReference>
<proteinExistence type="predicted"/>
<dbReference type="GO" id="GO:0003677">
    <property type="term" value="F:DNA binding"/>
    <property type="evidence" value="ECO:0007669"/>
    <property type="project" value="UniProtKB-KW"/>
</dbReference>
<dbReference type="InterPro" id="IPR031657">
    <property type="entry name" value="REPA_OB_2"/>
</dbReference>
<dbReference type="SUPFAM" id="SSF50249">
    <property type="entry name" value="Nucleic acid-binding proteins"/>
    <property type="match status" value="2"/>
</dbReference>
<dbReference type="AlphaFoldDB" id="A0A8R7PL76"/>
<sequence length="288" mass="32878">MAFDSLSDVSPVSRHWSICVRIARMWDYCGTHNGQPPIHVDLVSVDEKGNHMYAEIPRNEATKFKQLVQEHEVYCFKKFLVTPSKAAYKPFPGKYMIKFTPWTSVTAVNDVSVDFPLYVYNLMPFSDLPSRVGAQDFFVDVIGQIVGVSQLAQIRMPSSSSDTPRRVIALRDNRNTEMKIVLWGQRAIEFEAQVVYDNGQETAVVGVFVGLLMKSYKNDETLSGGSACRWYLNEDLPEIDDYFERLGDGFQKVQWISNGAEKFAATRNRGELPHKTLQELRDMDPWET</sequence>
<evidence type="ECO:0000313" key="5">
    <source>
        <dbReference type="Proteomes" id="UP000015106"/>
    </source>
</evidence>
<accession>A0A8R7PL76</accession>
<protein>
    <recommendedName>
        <fullName evidence="6">DUF223 domain-containing protein</fullName>
    </recommendedName>
</protein>
<dbReference type="InterPro" id="IPR003871">
    <property type="entry name" value="RFA1B/D_OB_1st"/>
</dbReference>
<evidence type="ECO:0000256" key="1">
    <source>
        <dbReference type="ARBA" id="ARBA00023125"/>
    </source>
</evidence>
<dbReference type="Proteomes" id="UP000015106">
    <property type="component" value="Chromosome 2"/>
</dbReference>
<dbReference type="Pfam" id="PF02721">
    <property type="entry name" value="DUF223"/>
    <property type="match status" value="1"/>
</dbReference>
<dbReference type="EnsemblPlants" id="TuG1812G0200005713.01.T01">
    <property type="protein sequence ID" value="TuG1812G0200005713.01.T01"/>
    <property type="gene ID" value="TuG1812G0200005713.01"/>
</dbReference>
<evidence type="ECO:0000259" key="3">
    <source>
        <dbReference type="Pfam" id="PF16900"/>
    </source>
</evidence>
<dbReference type="CDD" id="cd04480">
    <property type="entry name" value="RPA1_DBD_A_like"/>
    <property type="match status" value="1"/>
</dbReference>
<dbReference type="CDD" id="cd04481">
    <property type="entry name" value="RPA1_DBD_B_like"/>
    <property type="match status" value="1"/>
</dbReference>
<feature type="domain" description="Replication protein A OB" evidence="3">
    <location>
        <begin position="135"/>
        <end position="193"/>
    </location>
</feature>
<dbReference type="PANTHER" id="PTHR47165">
    <property type="entry name" value="OS03G0429900 PROTEIN"/>
    <property type="match status" value="1"/>
</dbReference>
<reference evidence="4" key="3">
    <citation type="submission" date="2022-06" db="UniProtKB">
        <authorList>
            <consortium name="EnsemblPlants"/>
        </authorList>
    </citation>
    <scope>IDENTIFICATION</scope>
</reference>
<reference evidence="5" key="1">
    <citation type="journal article" date="2013" name="Nature">
        <title>Draft genome of the wheat A-genome progenitor Triticum urartu.</title>
        <authorList>
            <person name="Ling H.Q."/>
            <person name="Zhao S."/>
            <person name="Liu D."/>
            <person name="Wang J."/>
            <person name="Sun H."/>
            <person name="Zhang C."/>
            <person name="Fan H."/>
            <person name="Li D."/>
            <person name="Dong L."/>
            <person name="Tao Y."/>
            <person name="Gao C."/>
            <person name="Wu H."/>
            <person name="Li Y."/>
            <person name="Cui Y."/>
            <person name="Guo X."/>
            <person name="Zheng S."/>
            <person name="Wang B."/>
            <person name="Yu K."/>
            <person name="Liang Q."/>
            <person name="Yang W."/>
            <person name="Lou X."/>
            <person name="Chen J."/>
            <person name="Feng M."/>
            <person name="Jian J."/>
            <person name="Zhang X."/>
            <person name="Luo G."/>
            <person name="Jiang Y."/>
            <person name="Liu J."/>
            <person name="Wang Z."/>
            <person name="Sha Y."/>
            <person name="Zhang B."/>
            <person name="Wu H."/>
            <person name="Tang D."/>
            <person name="Shen Q."/>
            <person name="Xue P."/>
            <person name="Zou S."/>
            <person name="Wang X."/>
            <person name="Liu X."/>
            <person name="Wang F."/>
            <person name="Yang Y."/>
            <person name="An X."/>
            <person name="Dong Z."/>
            <person name="Zhang K."/>
            <person name="Zhang X."/>
            <person name="Luo M.C."/>
            <person name="Dvorak J."/>
            <person name="Tong Y."/>
            <person name="Wang J."/>
            <person name="Yang H."/>
            <person name="Li Z."/>
            <person name="Wang D."/>
            <person name="Zhang A."/>
            <person name="Wang J."/>
        </authorList>
    </citation>
    <scope>NUCLEOTIDE SEQUENCE</scope>
    <source>
        <strain evidence="5">cv. G1812</strain>
    </source>
</reference>
<dbReference type="InterPro" id="IPR012340">
    <property type="entry name" value="NA-bd_OB-fold"/>
</dbReference>
<keyword evidence="1" id="KW-0238">DNA-binding</keyword>
<evidence type="ECO:0000259" key="2">
    <source>
        <dbReference type="Pfam" id="PF02721"/>
    </source>
</evidence>
<dbReference type="Gene3D" id="2.40.50.140">
    <property type="entry name" value="Nucleic acid-binding proteins"/>
    <property type="match status" value="2"/>
</dbReference>
<keyword evidence="5" id="KW-1185">Reference proteome</keyword>
<evidence type="ECO:0008006" key="6">
    <source>
        <dbReference type="Google" id="ProtNLM"/>
    </source>
</evidence>
<dbReference type="PANTHER" id="PTHR47165:SF4">
    <property type="entry name" value="OS03G0429900 PROTEIN"/>
    <property type="match status" value="1"/>
</dbReference>